<dbReference type="Proteomes" id="UP000295717">
    <property type="component" value="Unassembled WGS sequence"/>
</dbReference>
<evidence type="ECO:0000313" key="1">
    <source>
        <dbReference type="EMBL" id="TCT18815.1"/>
    </source>
</evidence>
<organism evidence="1 2">
    <name type="scientific">Thiobaca trueperi</name>
    <dbReference type="NCBI Taxonomy" id="127458"/>
    <lineage>
        <taxon>Bacteria</taxon>
        <taxon>Pseudomonadati</taxon>
        <taxon>Pseudomonadota</taxon>
        <taxon>Gammaproteobacteria</taxon>
        <taxon>Chromatiales</taxon>
        <taxon>Chromatiaceae</taxon>
        <taxon>Thiobaca</taxon>
    </lineage>
</organism>
<dbReference type="EMBL" id="SMAO01000011">
    <property type="protein sequence ID" value="TCT18815.1"/>
    <property type="molecule type" value="Genomic_DNA"/>
</dbReference>
<evidence type="ECO:0000313" key="2">
    <source>
        <dbReference type="Proteomes" id="UP000295717"/>
    </source>
</evidence>
<comment type="caution">
    <text evidence="1">The sequence shown here is derived from an EMBL/GenBank/DDBJ whole genome shotgun (WGS) entry which is preliminary data.</text>
</comment>
<gene>
    <name evidence="1" type="ORF">EDC35_11114</name>
</gene>
<name>A0A4R3MS86_9GAMM</name>
<reference evidence="1 2" key="1">
    <citation type="submission" date="2019-03" db="EMBL/GenBank/DDBJ databases">
        <title>Genomic Encyclopedia of Type Strains, Phase IV (KMG-IV): sequencing the most valuable type-strain genomes for metagenomic binning, comparative biology and taxonomic classification.</title>
        <authorList>
            <person name="Goeker M."/>
        </authorList>
    </citation>
    <scope>NUCLEOTIDE SEQUENCE [LARGE SCALE GENOMIC DNA]</scope>
    <source>
        <strain evidence="1 2">DSM 13587</strain>
    </source>
</reference>
<protein>
    <submittedName>
        <fullName evidence="1">Uncharacterized protein</fullName>
    </submittedName>
</protein>
<proteinExistence type="predicted"/>
<sequence>MAVDQDDPGAMLLQSPANATISVTLNHPHRSCP</sequence>
<dbReference type="AlphaFoldDB" id="A0A4R3MS86"/>
<accession>A0A4R3MS86</accession>
<keyword evidence="2" id="KW-1185">Reference proteome</keyword>